<reference evidence="2 3" key="1">
    <citation type="submission" date="2019-02" db="EMBL/GenBank/DDBJ databases">
        <authorList>
            <person name="Khodamoradi S."/>
            <person name="Hahnke R.L."/>
            <person name="Kaempfer P."/>
            <person name="Schumann P."/>
            <person name="Rohde M."/>
            <person name="Steinert M."/>
            <person name="Luzhetskyy A."/>
            <person name="Wink J."/>
            <person name="Ruckert C."/>
        </authorList>
    </citation>
    <scope>NUCLEOTIDE SEQUENCE [LARGE SCALE GENOMIC DNA]</scope>
    <source>
        <strain evidence="2 3">M2</strain>
    </source>
</reference>
<dbReference type="Pfam" id="PF07508">
    <property type="entry name" value="Recombinase"/>
    <property type="match status" value="1"/>
</dbReference>
<dbReference type="PANTHER" id="PTHR30461:SF23">
    <property type="entry name" value="DNA RECOMBINASE-RELATED"/>
    <property type="match status" value="1"/>
</dbReference>
<dbReference type="AlphaFoldDB" id="A0A4P6Q614"/>
<dbReference type="Gene3D" id="3.40.50.1390">
    <property type="entry name" value="Resolvase, N-terminal catalytic domain"/>
    <property type="match status" value="1"/>
</dbReference>
<dbReference type="PROSITE" id="PS51737">
    <property type="entry name" value="RECOMBINASE_DNA_BIND"/>
    <property type="match status" value="1"/>
</dbReference>
<dbReference type="Gene3D" id="3.90.1750.20">
    <property type="entry name" value="Putative Large Serine Recombinase, Chain B, Domain 2"/>
    <property type="match status" value="1"/>
</dbReference>
<dbReference type="KEGG" id="strr:EKD16_22215"/>
<dbReference type="InterPro" id="IPR006119">
    <property type="entry name" value="Resolv_N"/>
</dbReference>
<dbReference type="OrthoDB" id="9785707at2"/>
<dbReference type="Proteomes" id="UP000292235">
    <property type="component" value="Chromosome"/>
</dbReference>
<dbReference type="InterPro" id="IPR038109">
    <property type="entry name" value="DNA_bind_recomb_sf"/>
</dbReference>
<dbReference type="GO" id="GO:0000150">
    <property type="term" value="F:DNA strand exchange activity"/>
    <property type="evidence" value="ECO:0007669"/>
    <property type="project" value="InterPro"/>
</dbReference>
<sequence length="442" mass="48928">MIRFALAGRVSTEDLQDPATSRQWQRRRAEHLVAGSGEIVAEFFDVGQSRAVAWPRRPESARLLAALEDPGRGFDAVVGEPQRVFYDNQYGLTFPLFVHFDVPLWVPEVGGAIDPDSEAHTLIMSAYAAMSKAERRRIQIRVHASMAAQAELEGRFLGGRPPYGYRLIDAGPHPRPDLAALGARAHRLEPDPVTAPMVRRIFALRLAGNGAKRIANVLNAEGVLCPAARDPARNRHRDGQGWGPGTVLSLLSNPRYTGRQVWNKQSKSERLLDVHNVGLGTRTVSRWNPGEEWVYSQQAAHPAIVSAAEFRAAQTTPAVRGRPRTYLLRGLLRCGLCGRALEGAWNNGRANYRCTAWHAQEHVVDGKMRNVFVREDAVTAHLGTFLVRLLARPGVPFEEVDVPRGSAALVSACRDRRLTFTYDPMERALSTPDGAEEIVIRL</sequence>
<dbReference type="InterPro" id="IPR036162">
    <property type="entry name" value="Resolvase-like_N_sf"/>
</dbReference>
<dbReference type="GO" id="GO:0003677">
    <property type="term" value="F:DNA binding"/>
    <property type="evidence" value="ECO:0007669"/>
    <property type="project" value="InterPro"/>
</dbReference>
<dbReference type="EMBL" id="CP036455">
    <property type="protein sequence ID" value="QBI56196.1"/>
    <property type="molecule type" value="Genomic_DNA"/>
</dbReference>
<evidence type="ECO:0000313" key="2">
    <source>
        <dbReference type="EMBL" id="QBI56196.1"/>
    </source>
</evidence>
<protein>
    <submittedName>
        <fullName evidence="2">Recombinase</fullName>
    </submittedName>
</protein>
<proteinExistence type="predicted"/>
<evidence type="ECO:0000313" key="3">
    <source>
        <dbReference type="Proteomes" id="UP000292235"/>
    </source>
</evidence>
<evidence type="ECO:0000259" key="1">
    <source>
        <dbReference type="PROSITE" id="PS51737"/>
    </source>
</evidence>
<accession>A0A4P6Q614</accession>
<dbReference type="RefSeq" id="WP_131100906.1">
    <property type="nucleotide sequence ID" value="NZ_CP036455.1"/>
</dbReference>
<dbReference type="InterPro" id="IPR050639">
    <property type="entry name" value="SSR_resolvase"/>
</dbReference>
<dbReference type="SMART" id="SM00857">
    <property type="entry name" value="Resolvase"/>
    <property type="match status" value="1"/>
</dbReference>
<dbReference type="Pfam" id="PF00239">
    <property type="entry name" value="Resolvase"/>
    <property type="match status" value="1"/>
</dbReference>
<keyword evidence="3" id="KW-1185">Reference proteome</keyword>
<dbReference type="Pfam" id="PF13408">
    <property type="entry name" value="Zn_ribbon_recom"/>
    <property type="match status" value="1"/>
</dbReference>
<dbReference type="InterPro" id="IPR025827">
    <property type="entry name" value="Zn_ribbon_recom_dom"/>
</dbReference>
<dbReference type="SUPFAM" id="SSF53041">
    <property type="entry name" value="Resolvase-like"/>
    <property type="match status" value="1"/>
</dbReference>
<dbReference type="InterPro" id="IPR011109">
    <property type="entry name" value="DNA_bind_recombinase_dom"/>
</dbReference>
<dbReference type="PANTHER" id="PTHR30461">
    <property type="entry name" value="DNA-INVERTASE FROM LAMBDOID PROPHAGE"/>
    <property type="match status" value="1"/>
</dbReference>
<feature type="domain" description="Recombinase" evidence="1">
    <location>
        <begin position="162"/>
        <end position="326"/>
    </location>
</feature>
<gene>
    <name evidence="2" type="ORF">EKD16_22215</name>
</gene>
<organism evidence="2 3">
    <name type="scientific">Streptomonospora litoralis</name>
    <dbReference type="NCBI Taxonomy" id="2498135"/>
    <lineage>
        <taxon>Bacteria</taxon>
        <taxon>Bacillati</taxon>
        <taxon>Actinomycetota</taxon>
        <taxon>Actinomycetes</taxon>
        <taxon>Streptosporangiales</taxon>
        <taxon>Nocardiopsidaceae</taxon>
        <taxon>Streptomonospora</taxon>
    </lineage>
</organism>
<dbReference type="CDD" id="cd00338">
    <property type="entry name" value="Ser_Recombinase"/>
    <property type="match status" value="1"/>
</dbReference>
<name>A0A4P6Q614_9ACTN</name>